<evidence type="ECO:0000313" key="1">
    <source>
        <dbReference type="EnsemblMetazoa" id="BGLB024874-PA"/>
    </source>
</evidence>
<dbReference type="EnsemblMetazoa" id="BGLB024874-RA">
    <property type="protein sequence ID" value="BGLB024874-PA"/>
    <property type="gene ID" value="BGLB024874"/>
</dbReference>
<evidence type="ECO:0000313" key="2">
    <source>
        <dbReference type="Proteomes" id="UP000076420"/>
    </source>
</evidence>
<sequence length="149" mass="17294">MFIVSHPHGYPKKISIGQWKDKIHVTPKKNQFTYTASTCPGSSGARVVCFVYNRLWTYTTHRGTRKNSSLNHSVTCHFFTSRSPENLEVKDHNNGNESAPALSDVNKQDNNEDEIYGEHEIQECECQDETNFSQYFQHCDKDHNQYIFM</sequence>
<dbReference type="VEuPathDB" id="VectorBase:BGLAX_050420"/>
<dbReference type="KEGG" id="bgt:106062298"/>
<dbReference type="AlphaFoldDB" id="A0A2C9KY70"/>
<reference evidence="1" key="1">
    <citation type="submission" date="2020-05" db="UniProtKB">
        <authorList>
            <consortium name="EnsemblMetazoa"/>
        </authorList>
    </citation>
    <scope>IDENTIFICATION</scope>
    <source>
        <strain evidence="1">BB02</strain>
    </source>
</reference>
<organism evidence="1 2">
    <name type="scientific">Biomphalaria glabrata</name>
    <name type="common">Bloodfluke planorb</name>
    <name type="synonym">Freshwater snail</name>
    <dbReference type="NCBI Taxonomy" id="6526"/>
    <lineage>
        <taxon>Eukaryota</taxon>
        <taxon>Metazoa</taxon>
        <taxon>Spiralia</taxon>
        <taxon>Lophotrochozoa</taxon>
        <taxon>Mollusca</taxon>
        <taxon>Gastropoda</taxon>
        <taxon>Heterobranchia</taxon>
        <taxon>Euthyneura</taxon>
        <taxon>Panpulmonata</taxon>
        <taxon>Hygrophila</taxon>
        <taxon>Lymnaeoidea</taxon>
        <taxon>Planorbidae</taxon>
        <taxon>Biomphalaria</taxon>
    </lineage>
</organism>
<dbReference type="Proteomes" id="UP000076420">
    <property type="component" value="Unassembled WGS sequence"/>
</dbReference>
<dbReference type="VEuPathDB" id="VectorBase:BGLB024874"/>
<proteinExistence type="predicted"/>
<accession>A0A2C9KY70</accession>
<name>A0A2C9KY70_BIOGL</name>
<gene>
    <name evidence="1" type="primary">106062298</name>
</gene>
<protein>
    <submittedName>
        <fullName evidence="1">Uncharacterized protein</fullName>
    </submittedName>
</protein>